<reference evidence="2" key="1">
    <citation type="submission" date="2014-12" db="EMBL/GenBank/DDBJ databases">
        <title>Insight into the proteome of Arion vulgaris.</title>
        <authorList>
            <person name="Aradska J."/>
            <person name="Bulat T."/>
            <person name="Smidak R."/>
            <person name="Sarate P."/>
            <person name="Gangsoo J."/>
            <person name="Sialana F."/>
            <person name="Bilban M."/>
            <person name="Lubec G."/>
        </authorList>
    </citation>
    <scope>NUCLEOTIDE SEQUENCE</scope>
    <source>
        <tissue evidence="2">Skin</tissue>
    </source>
</reference>
<proteinExistence type="predicted"/>
<accession>A0A0B6YCT2</accession>
<name>A0A0B6YCT2_9EUPU</name>
<sequence length="96" mass="10575">APSHLDGVQISKQVAHLRNEYIKPKSYRGRKGGLSRSVLPPHQEEDPEAAKSTMELNIANETYSPRRSNHGKTIAQKEKDNEVTGSGSVLVKSLPQ</sequence>
<organism evidence="2">
    <name type="scientific">Arion vulgaris</name>
    <dbReference type="NCBI Taxonomy" id="1028688"/>
    <lineage>
        <taxon>Eukaryota</taxon>
        <taxon>Metazoa</taxon>
        <taxon>Spiralia</taxon>
        <taxon>Lophotrochozoa</taxon>
        <taxon>Mollusca</taxon>
        <taxon>Gastropoda</taxon>
        <taxon>Heterobranchia</taxon>
        <taxon>Euthyneura</taxon>
        <taxon>Panpulmonata</taxon>
        <taxon>Eupulmonata</taxon>
        <taxon>Stylommatophora</taxon>
        <taxon>Helicina</taxon>
        <taxon>Arionoidea</taxon>
        <taxon>Arionidae</taxon>
        <taxon>Arion</taxon>
    </lineage>
</organism>
<evidence type="ECO:0000256" key="1">
    <source>
        <dbReference type="SAM" id="MobiDB-lite"/>
    </source>
</evidence>
<gene>
    <name evidence="2" type="primary">ORF19819</name>
</gene>
<evidence type="ECO:0000313" key="2">
    <source>
        <dbReference type="EMBL" id="CEK53305.1"/>
    </source>
</evidence>
<protein>
    <submittedName>
        <fullName evidence="2">Uncharacterized protein</fullName>
    </submittedName>
</protein>
<feature type="region of interest" description="Disordered" evidence="1">
    <location>
        <begin position="21"/>
        <end position="96"/>
    </location>
</feature>
<feature type="non-terminal residue" evidence="2">
    <location>
        <position position="1"/>
    </location>
</feature>
<dbReference type="AlphaFoldDB" id="A0A0B6YCT2"/>
<dbReference type="EMBL" id="HACG01006440">
    <property type="protein sequence ID" value="CEK53305.1"/>
    <property type="molecule type" value="Transcribed_RNA"/>
</dbReference>